<dbReference type="Proteomes" id="UP000824540">
    <property type="component" value="Unassembled WGS sequence"/>
</dbReference>
<accession>A0A8T2NGR3</accession>
<reference evidence="2" key="1">
    <citation type="thesis" date="2021" institute="BYU ScholarsArchive" country="Provo, UT, USA">
        <title>Applications of and Algorithms for Genome Assembly and Genomic Analyses with an Emphasis on Marine Teleosts.</title>
        <authorList>
            <person name="Pickett B.D."/>
        </authorList>
    </citation>
    <scope>NUCLEOTIDE SEQUENCE</scope>
    <source>
        <strain evidence="2">HI-2016</strain>
    </source>
</reference>
<name>A0A8T2NGR3_9TELE</name>
<dbReference type="AlphaFoldDB" id="A0A8T2NGR3"/>
<dbReference type="EMBL" id="JAFBMS010000057">
    <property type="protein sequence ID" value="KAG9339174.1"/>
    <property type="molecule type" value="Genomic_DNA"/>
</dbReference>
<sequence length="319" mass="33751">MTLLLFELQRLEEIMKRTRKTEGREKNDASQKKCPTALHVDGKDAQRDTDISQILIMNKQTPDTKQSNQEAETVQSQGNMKESTVTNGIQTVNHHNGLPELEVIQLASHSGSSSAGKETSESGISSDPIPTLNSGEPILKKVGSLKAQHVAGSKTRQVLVPSRPQGEARKPSLALFLGAAQAKGQPWLGPLGWQMKEGRLGPLAGLLGQQAEGRLGSLAGPLGQWAVEGSLGPLAAVGRPDPLAGPLARQMEGRPGSLASPLGQQVEGRPDSLPGLLGWWATESRPGSLVGPLGQQAEGRPGSQAGSLGRQRAGWALWQ</sequence>
<feature type="region of interest" description="Disordered" evidence="1">
    <location>
        <begin position="287"/>
        <end position="319"/>
    </location>
</feature>
<dbReference type="OrthoDB" id="10066352at2759"/>
<proteinExistence type="predicted"/>
<feature type="region of interest" description="Disordered" evidence="1">
    <location>
        <begin position="248"/>
        <end position="275"/>
    </location>
</feature>
<organism evidence="2 3">
    <name type="scientific">Albula glossodonta</name>
    <name type="common">roundjaw bonefish</name>
    <dbReference type="NCBI Taxonomy" id="121402"/>
    <lineage>
        <taxon>Eukaryota</taxon>
        <taxon>Metazoa</taxon>
        <taxon>Chordata</taxon>
        <taxon>Craniata</taxon>
        <taxon>Vertebrata</taxon>
        <taxon>Euteleostomi</taxon>
        <taxon>Actinopterygii</taxon>
        <taxon>Neopterygii</taxon>
        <taxon>Teleostei</taxon>
        <taxon>Albuliformes</taxon>
        <taxon>Albulidae</taxon>
        <taxon>Albula</taxon>
    </lineage>
</organism>
<feature type="region of interest" description="Disordered" evidence="1">
    <location>
        <begin position="108"/>
        <end position="136"/>
    </location>
</feature>
<protein>
    <submittedName>
        <fullName evidence="2">Uncharacterized protein</fullName>
    </submittedName>
</protein>
<keyword evidence="3" id="KW-1185">Reference proteome</keyword>
<feature type="non-terminal residue" evidence="2">
    <location>
        <position position="319"/>
    </location>
</feature>
<comment type="caution">
    <text evidence="2">The sequence shown here is derived from an EMBL/GenBank/DDBJ whole genome shotgun (WGS) entry which is preliminary data.</text>
</comment>
<feature type="compositionally biased region" description="Polar residues" evidence="1">
    <location>
        <begin position="108"/>
        <end position="125"/>
    </location>
</feature>
<evidence type="ECO:0000313" key="2">
    <source>
        <dbReference type="EMBL" id="KAG9339174.1"/>
    </source>
</evidence>
<feature type="region of interest" description="Disordered" evidence="1">
    <location>
        <begin position="61"/>
        <end position="81"/>
    </location>
</feature>
<evidence type="ECO:0000313" key="3">
    <source>
        <dbReference type="Proteomes" id="UP000824540"/>
    </source>
</evidence>
<evidence type="ECO:0000256" key="1">
    <source>
        <dbReference type="SAM" id="MobiDB-lite"/>
    </source>
</evidence>
<gene>
    <name evidence="2" type="ORF">JZ751_024032</name>
</gene>